<dbReference type="AlphaFoldDB" id="A4XDC4"/>
<dbReference type="KEGG" id="stp:Strop_4503"/>
<keyword evidence="2" id="KW-1133">Transmembrane helix</keyword>
<sequence>MPEHDDTPNLDDIFTAYTTGGPLAAPAGAAAAQHVARRRRTTRIVAASVLAVAILAATPAIASTWTDQNPPALPADTPTAPVPSSSPTSSASPTLSATPSAPPPDGQIGKTELGNAVLELPAWPDYLKEHCPAGQVKFSDGTAQLAPNSELQVNILDVVHDDLDRDGAQETAALINCTGVEMGESRVLAFDRNASDTIVTMGLVTGHVGDIAWIRGIRVKDTFVEVEVLDAAGEGIVEGFAQSQWRTYSWSGESFYQSSGPSTFRPNPRVTDLSISGGDTRLVPDGANTASGTLRLTVRNKGPRQASDPYLTVDLPTGVTVTSLPATCETSKTPNGTRYLCWLPALAAGADTVVDLPLSAPQSALDGAQPGKWKATIVWGHTGTESGDGKGWPYPEPDGAEDDNSANGNLLLAP</sequence>
<feature type="compositionally biased region" description="Low complexity" evidence="1">
    <location>
        <begin position="74"/>
        <end position="99"/>
    </location>
</feature>
<feature type="region of interest" description="Disordered" evidence="1">
    <location>
        <begin position="382"/>
        <end position="414"/>
    </location>
</feature>
<keyword evidence="2" id="KW-0812">Transmembrane</keyword>
<dbReference type="eggNOG" id="ENOG5031MU2">
    <property type="taxonomic scope" value="Bacteria"/>
</dbReference>
<dbReference type="EMBL" id="CP000667">
    <property type="protein sequence ID" value="ABP56931.1"/>
    <property type="molecule type" value="Genomic_DNA"/>
</dbReference>
<feature type="transmembrane region" description="Helical" evidence="2">
    <location>
        <begin position="44"/>
        <end position="65"/>
    </location>
</feature>
<organism evidence="3 4">
    <name type="scientific">Salinispora tropica (strain ATCC BAA-916 / DSM 44818 / JCM 13857 / NBRC 105044 / CNB-440)</name>
    <dbReference type="NCBI Taxonomy" id="369723"/>
    <lineage>
        <taxon>Bacteria</taxon>
        <taxon>Bacillati</taxon>
        <taxon>Actinomycetota</taxon>
        <taxon>Actinomycetes</taxon>
        <taxon>Micromonosporales</taxon>
        <taxon>Micromonosporaceae</taxon>
        <taxon>Salinispora</taxon>
    </lineage>
</organism>
<evidence type="ECO:0000313" key="4">
    <source>
        <dbReference type="Proteomes" id="UP000000235"/>
    </source>
</evidence>
<reference evidence="4" key="1">
    <citation type="journal article" date="2007" name="Proc. Natl. Acad. Sci. U.S.A.">
        <title>Genome sequencing reveals complex secondary metabolome in the marine actinomycete Salinispora tropica.</title>
        <authorList>
            <person name="Udwary D.W."/>
            <person name="Zeigler L."/>
            <person name="Asolkar R.N."/>
            <person name="Singan V."/>
            <person name="Lapidus A."/>
            <person name="Fenical W."/>
            <person name="Jensen P.R."/>
            <person name="Moore B.S."/>
        </authorList>
    </citation>
    <scope>NUCLEOTIDE SEQUENCE [LARGE SCALE GENOMIC DNA]</scope>
    <source>
        <strain evidence="4">ATCC BAA-916 / DSM 44818 / CNB-440</strain>
    </source>
</reference>
<evidence type="ECO:0000313" key="3">
    <source>
        <dbReference type="EMBL" id="ABP56931.1"/>
    </source>
</evidence>
<name>A4XDC4_SALTO</name>
<dbReference type="PATRIC" id="fig|369723.5.peg.4655"/>
<dbReference type="HOGENOM" id="CLU_663729_0_0_11"/>
<protein>
    <recommendedName>
        <fullName evidence="5">DUF11 domain-containing protein</fullName>
    </recommendedName>
</protein>
<feature type="region of interest" description="Disordered" evidence="1">
    <location>
        <begin position="64"/>
        <end position="111"/>
    </location>
</feature>
<dbReference type="Proteomes" id="UP000000235">
    <property type="component" value="Chromosome"/>
</dbReference>
<keyword evidence="2" id="KW-0472">Membrane</keyword>
<dbReference type="STRING" id="369723.Strop_4503"/>
<keyword evidence="4" id="KW-1185">Reference proteome</keyword>
<accession>A4XDC4</accession>
<proteinExistence type="predicted"/>
<evidence type="ECO:0000256" key="1">
    <source>
        <dbReference type="SAM" id="MobiDB-lite"/>
    </source>
</evidence>
<dbReference type="RefSeq" id="WP_012015695.1">
    <property type="nucleotide sequence ID" value="NC_009380.1"/>
</dbReference>
<evidence type="ECO:0000256" key="2">
    <source>
        <dbReference type="SAM" id="Phobius"/>
    </source>
</evidence>
<gene>
    <name evidence="3" type="ordered locus">Strop_4503</name>
</gene>
<evidence type="ECO:0008006" key="5">
    <source>
        <dbReference type="Google" id="ProtNLM"/>
    </source>
</evidence>